<dbReference type="PROSITE" id="PS50883">
    <property type="entry name" value="EAL"/>
    <property type="match status" value="1"/>
</dbReference>
<name>A0A7I7QJ66_9MYCO</name>
<evidence type="ECO:0000313" key="3">
    <source>
        <dbReference type="Proteomes" id="UP000467193"/>
    </source>
</evidence>
<accession>A0A7I7QJ66</accession>
<dbReference type="InterPro" id="IPR035919">
    <property type="entry name" value="EAL_sf"/>
</dbReference>
<dbReference type="Pfam" id="PF00563">
    <property type="entry name" value="EAL"/>
    <property type="match status" value="1"/>
</dbReference>
<dbReference type="GO" id="GO:0071111">
    <property type="term" value="F:cyclic-guanylate-specific phosphodiesterase activity"/>
    <property type="evidence" value="ECO:0007669"/>
    <property type="project" value="InterPro"/>
</dbReference>
<dbReference type="SMART" id="SM00052">
    <property type="entry name" value="EAL"/>
    <property type="match status" value="1"/>
</dbReference>
<dbReference type="SUPFAM" id="SSF141868">
    <property type="entry name" value="EAL domain-like"/>
    <property type="match status" value="1"/>
</dbReference>
<dbReference type="InterPro" id="IPR019278">
    <property type="entry name" value="DICT_dom"/>
</dbReference>
<keyword evidence="3" id="KW-1185">Reference proteome</keyword>
<dbReference type="Proteomes" id="UP000467193">
    <property type="component" value="Chromosome"/>
</dbReference>
<dbReference type="Pfam" id="PF10069">
    <property type="entry name" value="DICT"/>
    <property type="match status" value="1"/>
</dbReference>
<sequence>MTAGLGDAARGVGLQTVFQPIVTLPSQEIIGYEALARWPAHPRLSPSAVFAHAQSEGLLADLDALCIDRAASMAFDGESTPGMLLAINAEPAVGPGGDPSDALAKAAHEFAVVIELTERGLLSHPHAMLRKVAALRADGFAIALDDVGAHADSLALLDVLSPEIIKLDMALIQGQPDGSQARTLAAVMAHHERTGSIIVAEGIETDEHLEQALAYGAELGQGYRFGVPSALEFQSARWSGPTSQAPAKLPATPSIFELVTDGLPKRVVRKDTLLAFTRQIERLAGAADSPPMILTTLQHVRYFSGATEATYRRLAETSPLVAVFGQLVPEDIHPRIRGVDLVAGDPLCREWALVILGPDCSAALIAREWDEPDSSEDDGDRRFDMAMTFDRSRVTLAARMLLDHMP</sequence>
<feature type="domain" description="EAL" evidence="1">
    <location>
        <begin position="1"/>
        <end position="242"/>
    </location>
</feature>
<organism evidence="2 3">
    <name type="scientific">Mycolicibacterium sediminis</name>
    <dbReference type="NCBI Taxonomy" id="1286180"/>
    <lineage>
        <taxon>Bacteria</taxon>
        <taxon>Bacillati</taxon>
        <taxon>Actinomycetota</taxon>
        <taxon>Actinomycetes</taxon>
        <taxon>Mycobacteriales</taxon>
        <taxon>Mycobacteriaceae</taxon>
        <taxon>Mycolicibacterium</taxon>
    </lineage>
</organism>
<dbReference type="InterPro" id="IPR001633">
    <property type="entry name" value="EAL_dom"/>
</dbReference>
<protein>
    <recommendedName>
        <fullName evidence="1">EAL domain-containing protein</fullName>
    </recommendedName>
</protein>
<dbReference type="CDD" id="cd01948">
    <property type="entry name" value="EAL"/>
    <property type="match status" value="1"/>
</dbReference>
<dbReference type="AlphaFoldDB" id="A0A7I7QJ66"/>
<reference evidence="2 3" key="1">
    <citation type="journal article" date="2019" name="Emerg. Microbes Infect.">
        <title>Comprehensive subspecies identification of 175 nontuberculous mycobacteria species based on 7547 genomic profiles.</title>
        <authorList>
            <person name="Matsumoto Y."/>
            <person name="Kinjo T."/>
            <person name="Motooka D."/>
            <person name="Nabeya D."/>
            <person name="Jung N."/>
            <person name="Uechi K."/>
            <person name="Horii T."/>
            <person name="Iida T."/>
            <person name="Fujita J."/>
            <person name="Nakamura S."/>
        </authorList>
    </citation>
    <scope>NUCLEOTIDE SEQUENCE [LARGE SCALE GENOMIC DNA]</scope>
    <source>
        <strain evidence="2 3">JCM 17899</strain>
    </source>
</reference>
<dbReference type="PANTHER" id="PTHR33121:SF76">
    <property type="entry name" value="SIGNALING PROTEIN"/>
    <property type="match status" value="1"/>
</dbReference>
<dbReference type="EMBL" id="AP022588">
    <property type="protein sequence ID" value="BBY26170.1"/>
    <property type="molecule type" value="Genomic_DNA"/>
</dbReference>
<dbReference type="RefSeq" id="WP_163795273.1">
    <property type="nucleotide sequence ID" value="NZ_AP022588.1"/>
</dbReference>
<dbReference type="PANTHER" id="PTHR33121">
    <property type="entry name" value="CYCLIC DI-GMP PHOSPHODIESTERASE PDEF"/>
    <property type="match status" value="1"/>
</dbReference>
<evidence type="ECO:0000259" key="1">
    <source>
        <dbReference type="PROSITE" id="PS50883"/>
    </source>
</evidence>
<dbReference type="InterPro" id="IPR050706">
    <property type="entry name" value="Cyclic-di-GMP_PDE-like"/>
</dbReference>
<dbReference type="Gene3D" id="3.20.20.450">
    <property type="entry name" value="EAL domain"/>
    <property type="match status" value="1"/>
</dbReference>
<evidence type="ECO:0000313" key="2">
    <source>
        <dbReference type="EMBL" id="BBY26170.1"/>
    </source>
</evidence>
<dbReference type="KEGG" id="msei:MSEDJ_02660"/>
<proteinExistence type="predicted"/>
<gene>
    <name evidence="2" type="ORF">MSEDJ_02660</name>
</gene>